<dbReference type="GO" id="GO:0005634">
    <property type="term" value="C:nucleus"/>
    <property type="evidence" value="ECO:0007669"/>
    <property type="project" value="UniProtKB-SubCell"/>
</dbReference>
<sequence length="438" mass="49153">MVSIQCPERHSTADSLDRDAYRTTVPVLGLKAPPSKIGKYLKEDVLKRSLLNVPRIASVAKLADGERLILLEVQSKEELPHDVQAFIASEGCDLVPHAINLDYSYWTADDILQSTLPESLCDGSPTGFTITGHLAHLNLRDEYLPYKKLIGQVILDKNPAIRTVVNKLDTIDNQFRFFKMELLAGEPDYIVEAHESDCRFTFDFSTVYWNSRLHTEHARLVSLFRPGEVVADVFAGVGPFAIPAAKKGSLVVANDLNPKSSEYLAVNVESNHVAERVRVSNEDGRTFVERVAEEVWQRPFPALGPLQSKREAKSRKRAGPTKEVSVDADNRVVRNISHFVMNLPDTAILFLDAFRGILKNISNDPAFAELYATMPMIHCHCFTRELEPAAAERDILERVEKVLGVRPSEALNFHLVRSVAPNKEMYCISFRLPKEIAH</sequence>
<gene>
    <name evidence="10" type="primary">TRM5</name>
    <name evidence="12" type="ORF">SISNIDRAFT_454441</name>
</gene>
<dbReference type="PANTHER" id="PTHR23245">
    <property type="entry name" value="TRNA METHYLTRANSFERASE"/>
    <property type="match status" value="1"/>
</dbReference>
<dbReference type="CDD" id="cd02440">
    <property type="entry name" value="AdoMet_MTases"/>
    <property type="match status" value="1"/>
</dbReference>
<dbReference type="EC" id="2.1.1.228" evidence="10"/>
<proteinExistence type="inferred from homology"/>
<keyword evidence="13" id="KW-1185">Reference proteome</keyword>
<comment type="similarity">
    <text evidence="10">Belongs to the TRM5 / TYW2 family.</text>
</comment>
<feature type="binding site" evidence="10">
    <location>
        <position position="342"/>
    </location>
    <ligand>
        <name>S-adenosyl-L-methionine</name>
        <dbReference type="ChEBI" id="CHEBI:59789"/>
    </ligand>
</feature>
<dbReference type="FunFam" id="3.30.300.110:FF:000001">
    <property type="entry name" value="tRNA (guanine(37)-N1)-methyltransferase"/>
    <property type="match status" value="1"/>
</dbReference>
<dbReference type="PANTHER" id="PTHR23245:SF36">
    <property type="entry name" value="TRNA (GUANINE(37)-N1)-METHYLTRANSFERASE"/>
    <property type="match status" value="1"/>
</dbReference>
<dbReference type="OrthoDB" id="408788at2759"/>
<comment type="subunit">
    <text evidence="10">Monomer.</text>
</comment>
<evidence type="ECO:0000256" key="4">
    <source>
        <dbReference type="ARBA" id="ARBA00022679"/>
    </source>
</evidence>
<name>A0A164UJU2_9AGAM</name>
<evidence type="ECO:0000256" key="1">
    <source>
        <dbReference type="ARBA" id="ARBA00009775"/>
    </source>
</evidence>
<dbReference type="STRING" id="1314777.A0A164UJU2"/>
<keyword evidence="5 10" id="KW-0949">S-adenosyl-L-methionine</keyword>
<dbReference type="HAMAP" id="MF_03152">
    <property type="entry name" value="TRM5"/>
    <property type="match status" value="1"/>
</dbReference>
<dbReference type="InterPro" id="IPR030382">
    <property type="entry name" value="MeTrfase_TRM5/TYW2"/>
</dbReference>
<evidence type="ECO:0000256" key="5">
    <source>
        <dbReference type="ARBA" id="ARBA00022691"/>
    </source>
</evidence>
<feature type="binding site" evidence="10">
    <location>
        <begin position="255"/>
        <end position="256"/>
    </location>
    <ligand>
        <name>S-adenosyl-L-methionine</name>
        <dbReference type="ChEBI" id="CHEBI:59789"/>
    </ligand>
</feature>
<evidence type="ECO:0000256" key="10">
    <source>
        <dbReference type="HAMAP-Rule" id="MF_03152"/>
    </source>
</evidence>
<evidence type="ECO:0000256" key="3">
    <source>
        <dbReference type="ARBA" id="ARBA00022603"/>
    </source>
</evidence>
<dbReference type="EMBL" id="KV419407">
    <property type="protein sequence ID" value="KZS93296.1"/>
    <property type="molecule type" value="Genomic_DNA"/>
</dbReference>
<keyword evidence="4 10" id="KW-0808">Transferase</keyword>
<feature type="binding site" evidence="10">
    <location>
        <position position="217"/>
    </location>
    <ligand>
        <name>S-adenosyl-L-methionine</name>
        <dbReference type="ChEBI" id="CHEBI:59789"/>
    </ligand>
</feature>
<evidence type="ECO:0000259" key="11">
    <source>
        <dbReference type="PROSITE" id="PS51684"/>
    </source>
</evidence>
<dbReference type="Pfam" id="PF02475">
    <property type="entry name" value="TRM5-TYW2_MTfase"/>
    <property type="match status" value="1"/>
</dbReference>
<comment type="function">
    <text evidence="10">Specifically methylates the N1 position of guanosine-37 in various cytoplasmic and mitochondrial tRNAs. Methylation is not dependent on the nature of the nucleoside 5' of the target nucleoside. This is the first step in the biosynthesis of wybutosine (yW), a modified base adjacent to the anticodon of tRNAs and required for accurate decoding.</text>
</comment>
<dbReference type="PROSITE" id="PS51684">
    <property type="entry name" value="SAM_MT_TRM5_TYW2"/>
    <property type="match status" value="1"/>
</dbReference>
<evidence type="ECO:0000313" key="13">
    <source>
        <dbReference type="Proteomes" id="UP000076722"/>
    </source>
</evidence>
<comment type="subcellular location">
    <subcellularLocation>
        <location evidence="10">Mitochondrion matrix</location>
    </subcellularLocation>
    <subcellularLocation>
        <location evidence="10">Nucleus</location>
    </subcellularLocation>
    <subcellularLocation>
        <location evidence="10">Cytoplasm</location>
    </subcellularLocation>
    <text evidence="10">Predominantly in the mitochondria and in the nucleus.</text>
</comment>
<comment type="catalytic activity">
    <reaction evidence="9 10">
        <text>guanosine(37) in tRNA + S-adenosyl-L-methionine = N(1)-methylguanosine(37) in tRNA + S-adenosyl-L-homocysteine + H(+)</text>
        <dbReference type="Rhea" id="RHEA:36899"/>
        <dbReference type="Rhea" id="RHEA-COMP:10145"/>
        <dbReference type="Rhea" id="RHEA-COMP:10147"/>
        <dbReference type="ChEBI" id="CHEBI:15378"/>
        <dbReference type="ChEBI" id="CHEBI:57856"/>
        <dbReference type="ChEBI" id="CHEBI:59789"/>
        <dbReference type="ChEBI" id="CHEBI:73542"/>
        <dbReference type="ChEBI" id="CHEBI:74269"/>
        <dbReference type="EC" id="2.1.1.228"/>
    </reaction>
</comment>
<dbReference type="Proteomes" id="UP000076722">
    <property type="component" value="Unassembled WGS sequence"/>
</dbReference>
<evidence type="ECO:0000256" key="2">
    <source>
        <dbReference type="ARBA" id="ARBA00022490"/>
    </source>
</evidence>
<evidence type="ECO:0000256" key="9">
    <source>
        <dbReference type="ARBA" id="ARBA00047783"/>
    </source>
</evidence>
<dbReference type="Pfam" id="PF25133">
    <property type="entry name" value="TYW2_N_2"/>
    <property type="match status" value="1"/>
</dbReference>
<dbReference type="InterPro" id="IPR029063">
    <property type="entry name" value="SAM-dependent_MTases_sf"/>
</dbReference>
<keyword evidence="6 10" id="KW-0819">tRNA processing</keyword>
<dbReference type="AlphaFoldDB" id="A0A164UJU2"/>
<organism evidence="12 13">
    <name type="scientific">Sistotremastrum niveocremeum HHB9708</name>
    <dbReference type="NCBI Taxonomy" id="1314777"/>
    <lineage>
        <taxon>Eukaryota</taxon>
        <taxon>Fungi</taxon>
        <taxon>Dikarya</taxon>
        <taxon>Basidiomycota</taxon>
        <taxon>Agaricomycotina</taxon>
        <taxon>Agaricomycetes</taxon>
        <taxon>Sistotremastrales</taxon>
        <taxon>Sistotremastraceae</taxon>
        <taxon>Sertulicium</taxon>
        <taxon>Sertulicium niveocremeum</taxon>
    </lineage>
</organism>
<comment type="similarity">
    <text evidence="1">Belongs to the class I-like SAM-binding methyltransferase superfamily. TRM5/TYW2 family.</text>
</comment>
<feature type="domain" description="SAM-dependent methyltransferase TRM5/TYW2-type" evidence="11">
    <location>
        <begin position="128"/>
        <end position="434"/>
    </location>
</feature>
<accession>A0A164UJU2</accession>
<evidence type="ECO:0000256" key="8">
    <source>
        <dbReference type="ARBA" id="ARBA00023242"/>
    </source>
</evidence>
<dbReference type="SUPFAM" id="SSF53335">
    <property type="entry name" value="S-adenosyl-L-methionine-dependent methyltransferases"/>
    <property type="match status" value="1"/>
</dbReference>
<dbReference type="GO" id="GO:0070901">
    <property type="term" value="P:mitochondrial tRNA methylation"/>
    <property type="evidence" value="ECO:0007669"/>
    <property type="project" value="UniProtKB-ARBA"/>
</dbReference>
<dbReference type="GO" id="GO:0052906">
    <property type="term" value="F:tRNA (guanine(37)-N1)-methyltransferase activity"/>
    <property type="evidence" value="ECO:0007669"/>
    <property type="project" value="UniProtKB-UniRule"/>
</dbReference>
<dbReference type="InterPro" id="IPR025792">
    <property type="entry name" value="tRNA_Gua_MeTrfase_euk"/>
</dbReference>
<dbReference type="GO" id="GO:0002939">
    <property type="term" value="P:tRNA N1-guanine methylation"/>
    <property type="evidence" value="ECO:0007669"/>
    <property type="project" value="TreeGrafter"/>
</dbReference>
<evidence type="ECO:0000313" key="12">
    <source>
        <dbReference type="EMBL" id="KZS93296.1"/>
    </source>
</evidence>
<dbReference type="Gene3D" id="3.30.300.110">
    <property type="entry name" value="Met-10+ protein-like domains"/>
    <property type="match status" value="1"/>
</dbReference>
<keyword evidence="2 10" id="KW-0963">Cytoplasm</keyword>
<keyword evidence="8 10" id="KW-0539">Nucleus</keyword>
<dbReference type="GO" id="GO:0005759">
    <property type="term" value="C:mitochondrial matrix"/>
    <property type="evidence" value="ECO:0007669"/>
    <property type="project" value="UniProtKB-SubCell"/>
</dbReference>
<evidence type="ECO:0000256" key="6">
    <source>
        <dbReference type="ARBA" id="ARBA00022694"/>
    </source>
</evidence>
<reference evidence="12 13" key="1">
    <citation type="journal article" date="2016" name="Mol. Biol. Evol.">
        <title>Comparative Genomics of Early-Diverging Mushroom-Forming Fungi Provides Insights into the Origins of Lignocellulose Decay Capabilities.</title>
        <authorList>
            <person name="Nagy L.G."/>
            <person name="Riley R."/>
            <person name="Tritt A."/>
            <person name="Adam C."/>
            <person name="Daum C."/>
            <person name="Floudas D."/>
            <person name="Sun H."/>
            <person name="Yadav J.S."/>
            <person name="Pangilinan J."/>
            <person name="Larsson K.H."/>
            <person name="Matsuura K."/>
            <person name="Barry K."/>
            <person name="Labutti K."/>
            <person name="Kuo R."/>
            <person name="Ohm R.A."/>
            <person name="Bhattacharya S.S."/>
            <person name="Shirouzu T."/>
            <person name="Yoshinaga Y."/>
            <person name="Martin F.M."/>
            <person name="Grigoriev I.V."/>
            <person name="Hibbett D.S."/>
        </authorList>
    </citation>
    <scope>NUCLEOTIDE SEQUENCE [LARGE SCALE GENOMIC DNA]</scope>
    <source>
        <strain evidence="12 13">HHB9708</strain>
    </source>
</reference>
<evidence type="ECO:0000256" key="7">
    <source>
        <dbReference type="ARBA" id="ARBA00023128"/>
    </source>
</evidence>
<protein>
    <recommendedName>
        <fullName evidence="10">tRNA (guanine(37)-N1)-methyltransferase</fullName>
        <ecNumber evidence="10">2.1.1.228</ecNumber>
    </recommendedName>
    <alternativeName>
        <fullName evidence="10">M1G-methyltransferase</fullName>
    </alternativeName>
    <alternativeName>
        <fullName evidence="10">tRNA [GM37] methyltransferase</fullName>
    </alternativeName>
    <alternativeName>
        <fullName evidence="10">tRNA methyltransferase 5</fullName>
    </alternativeName>
</protein>
<keyword evidence="7 10" id="KW-0496">Mitochondrion</keyword>
<keyword evidence="3 10" id="KW-0489">Methyltransferase</keyword>
<dbReference type="InterPro" id="IPR056743">
    <property type="entry name" value="TRM5-TYW2-like_MTfase"/>
</dbReference>
<feature type="binding site" evidence="10">
    <location>
        <begin position="283"/>
        <end position="284"/>
    </location>
    <ligand>
        <name>S-adenosyl-L-methionine</name>
        <dbReference type="ChEBI" id="CHEBI:59789"/>
    </ligand>
</feature>
<dbReference type="InterPro" id="IPR056744">
    <property type="entry name" value="TRM5/TYW2-like_N"/>
</dbReference>
<dbReference type="Gene3D" id="3.40.50.150">
    <property type="entry name" value="Vaccinia Virus protein VP39"/>
    <property type="match status" value="1"/>
</dbReference>